<dbReference type="InParanoid" id="A0A286UFT9"/>
<dbReference type="AlphaFoldDB" id="A0A286UFT9"/>
<feature type="compositionally biased region" description="Pro residues" evidence="5">
    <location>
        <begin position="119"/>
        <end position="133"/>
    </location>
</feature>
<evidence type="ECO:0000313" key="7">
    <source>
        <dbReference type="Proteomes" id="UP000217199"/>
    </source>
</evidence>
<evidence type="ECO:0000313" key="6">
    <source>
        <dbReference type="EMBL" id="PAV18447.1"/>
    </source>
</evidence>
<dbReference type="PANTHER" id="PTHR12694:SF8">
    <property type="entry name" value="TRANSCRIPTION INITIATION FACTOR IIA SUBUNIT 1"/>
    <property type="match status" value="1"/>
</dbReference>
<dbReference type="Gene3D" id="2.30.18.10">
    <property type="entry name" value="Transcription factor IIA (TFIIA), beta-barrel domain"/>
    <property type="match status" value="1"/>
</dbReference>
<accession>A0A286UFT9</accession>
<evidence type="ECO:0000256" key="3">
    <source>
        <dbReference type="ARBA" id="ARBA00023163"/>
    </source>
</evidence>
<evidence type="ECO:0000256" key="4">
    <source>
        <dbReference type="ARBA" id="ARBA00023242"/>
    </source>
</evidence>
<dbReference type="SUPFAM" id="SSF50784">
    <property type="entry name" value="Transcription factor IIA (TFIIA), beta-barrel domain"/>
    <property type="match status" value="1"/>
</dbReference>
<feature type="compositionally biased region" description="Polar residues" evidence="5">
    <location>
        <begin position="134"/>
        <end position="149"/>
    </location>
</feature>
<proteinExistence type="inferred from homology"/>
<keyword evidence="4" id="KW-0539">Nucleus</keyword>
<dbReference type="PANTHER" id="PTHR12694">
    <property type="entry name" value="TRANSCRIPTION INITIATION FACTOR IIA SUBUNIT 1"/>
    <property type="match status" value="1"/>
</dbReference>
<dbReference type="FunCoup" id="A0A286UFT9">
    <property type="interactions" value="383"/>
</dbReference>
<evidence type="ECO:0000256" key="5">
    <source>
        <dbReference type="SAM" id="MobiDB-lite"/>
    </source>
</evidence>
<organism evidence="6 7">
    <name type="scientific">Pyrrhoderma noxium</name>
    <dbReference type="NCBI Taxonomy" id="2282107"/>
    <lineage>
        <taxon>Eukaryota</taxon>
        <taxon>Fungi</taxon>
        <taxon>Dikarya</taxon>
        <taxon>Basidiomycota</taxon>
        <taxon>Agaricomycotina</taxon>
        <taxon>Agaricomycetes</taxon>
        <taxon>Hymenochaetales</taxon>
        <taxon>Hymenochaetaceae</taxon>
        <taxon>Pyrrhoderma</taxon>
    </lineage>
</organism>
<comment type="similarity">
    <text evidence="2">Belongs to the TFIIA subunit 1 family.</text>
</comment>
<evidence type="ECO:0000256" key="1">
    <source>
        <dbReference type="ARBA" id="ARBA00004123"/>
    </source>
</evidence>
<dbReference type="EMBL" id="NBII01000005">
    <property type="protein sequence ID" value="PAV18447.1"/>
    <property type="molecule type" value="Genomic_DNA"/>
</dbReference>
<dbReference type="SMART" id="SM01371">
    <property type="entry name" value="TFIIA"/>
    <property type="match status" value="1"/>
</dbReference>
<comment type="caution">
    <text evidence="6">The sequence shown here is derived from an EMBL/GenBank/DDBJ whole genome shotgun (WGS) entry which is preliminary data.</text>
</comment>
<keyword evidence="3" id="KW-0804">Transcription</keyword>
<dbReference type="STRING" id="2282107.A0A286UFT9"/>
<dbReference type="CDD" id="cd07976">
    <property type="entry name" value="TFIIA_alpha_beta_like"/>
    <property type="match status" value="1"/>
</dbReference>
<reference evidence="6 7" key="1">
    <citation type="journal article" date="2017" name="Mol. Ecol.">
        <title>Comparative and population genomic landscape of Phellinus noxius: A hypervariable fungus causing root rot in trees.</title>
        <authorList>
            <person name="Chung C.L."/>
            <person name="Lee T.J."/>
            <person name="Akiba M."/>
            <person name="Lee H.H."/>
            <person name="Kuo T.H."/>
            <person name="Liu D."/>
            <person name="Ke H.M."/>
            <person name="Yokoi T."/>
            <person name="Roa M.B."/>
            <person name="Lu M.J."/>
            <person name="Chang Y.Y."/>
            <person name="Ann P.J."/>
            <person name="Tsai J.N."/>
            <person name="Chen C.Y."/>
            <person name="Tzean S.S."/>
            <person name="Ota Y."/>
            <person name="Hattori T."/>
            <person name="Sahashi N."/>
            <person name="Liou R.F."/>
            <person name="Kikuchi T."/>
            <person name="Tsai I.J."/>
        </authorList>
    </citation>
    <scope>NUCLEOTIDE SEQUENCE [LARGE SCALE GENOMIC DNA]</scope>
    <source>
        <strain evidence="6 7">FFPRI411160</strain>
    </source>
</reference>
<protein>
    <submittedName>
        <fullName evidence="6">Transcription factor IIA alpha beta subunit</fullName>
    </submittedName>
</protein>
<dbReference type="Proteomes" id="UP000217199">
    <property type="component" value="Unassembled WGS sequence"/>
</dbReference>
<dbReference type="InterPro" id="IPR004855">
    <property type="entry name" value="TFIIA_asu/bsu"/>
</dbReference>
<feature type="compositionally biased region" description="Acidic residues" evidence="5">
    <location>
        <begin position="214"/>
        <end position="235"/>
    </location>
</feature>
<name>A0A286UFT9_9AGAM</name>
<dbReference type="InterPro" id="IPR009088">
    <property type="entry name" value="TFIIA_b-brl"/>
</dbReference>
<sequence>MSNKIVPATYRAIIDDVIANIKSEFDDYGVSEEVLGDLQSRWENKVIASHVAEFEAPQQTMQQSAPPHHYPPHVSHPSLQQIHPAYQYVQTPTQPQVKSEPVDNRFPISTNLQTYIPTLPGPTLPGPTLPRPPQMSTTQTYTPPSTNGAPRQPYSHTPVHTAPSSNSTSQPRIPQVDGSYHSDSESPSPPPSSFAPPRASHPSLPQPPLKPVADTEEINSDLDDSDTDGEEEDAEGALGETDIMFCTYDKVARVKNKWKCVLKDGMIHVNGKDYLFGKCTCEFEW</sequence>
<comment type="subcellular location">
    <subcellularLocation>
        <location evidence="1">Nucleus</location>
    </subcellularLocation>
</comment>
<evidence type="ECO:0000256" key="2">
    <source>
        <dbReference type="ARBA" id="ARBA00010059"/>
    </source>
</evidence>
<dbReference type="OrthoDB" id="6275927at2759"/>
<dbReference type="GO" id="GO:0006367">
    <property type="term" value="P:transcription initiation at RNA polymerase II promoter"/>
    <property type="evidence" value="ECO:0007669"/>
    <property type="project" value="InterPro"/>
</dbReference>
<gene>
    <name evidence="6" type="ORF">PNOK_0528900</name>
</gene>
<keyword evidence="7" id="KW-1185">Reference proteome</keyword>
<feature type="region of interest" description="Disordered" evidence="5">
    <location>
        <begin position="113"/>
        <end position="238"/>
    </location>
</feature>
<dbReference type="Pfam" id="PF03153">
    <property type="entry name" value="TFIIA"/>
    <property type="match status" value="2"/>
</dbReference>
<dbReference type="SUPFAM" id="SSF47396">
    <property type="entry name" value="Transcription factor IIA (TFIIA), alpha-helical domain"/>
    <property type="match status" value="1"/>
</dbReference>
<dbReference type="Gene3D" id="1.10.287.100">
    <property type="match status" value="1"/>
</dbReference>
<feature type="compositionally biased region" description="Polar residues" evidence="5">
    <location>
        <begin position="162"/>
        <end position="172"/>
    </location>
</feature>
<dbReference type="GO" id="GO:0005672">
    <property type="term" value="C:transcription factor TFIIA complex"/>
    <property type="evidence" value="ECO:0007669"/>
    <property type="project" value="InterPro"/>
</dbReference>